<protein>
    <submittedName>
        <fullName evidence="1">N-acetyltransferase</fullName>
    </submittedName>
</protein>
<sequence length="351" mass="40744">MTRRLKLVKFKELSLDDPFFDSLKQGYAEFPNWFAKKSDEEVYVVVDDLSGELTGMIYLKRENGTVNDIEPPLPDRKWLKVGTLKIVGKGTKLGERVIKKIFDTAVSLDADGIYVTVFELHSQLIKLFKRYGFIEKGKKVTDNGKELVLVRSLRDFSGDRTKDYPFIHTKGQKAWLLAIYPDYHTELLPDSILRGEPAELVRDVSHTNTIHKIYIAKLSLTRMSPGDIVVFYRTTDRQGEAYFRSVISSICVAEEVKSKKDFKNINDFLDYAKPRSVFPEQVLRDYWNEWRRLYVVKLTYNVALTKRTTRGRLIEEGVISDREHLDIKQLSQTQLDRILELGEVNPRLIIK</sequence>
<dbReference type="SUPFAM" id="SSF55729">
    <property type="entry name" value="Acyl-CoA N-acyltransferases (Nat)"/>
    <property type="match status" value="1"/>
</dbReference>
<proteinExistence type="predicted"/>
<evidence type="ECO:0000313" key="1">
    <source>
        <dbReference type="EMBL" id="PYD77473.1"/>
    </source>
</evidence>
<dbReference type="AlphaFoldDB" id="A0A318QX37"/>
<accession>A0A318QX37</accession>
<dbReference type="InterPro" id="IPR016181">
    <property type="entry name" value="Acyl_CoA_acyltransferase"/>
</dbReference>
<dbReference type="RefSeq" id="WP_110570227.1">
    <property type="nucleotide sequence ID" value="NZ_CP137147.1"/>
</dbReference>
<evidence type="ECO:0000313" key="2">
    <source>
        <dbReference type="Proteomes" id="UP000247814"/>
    </source>
</evidence>
<dbReference type="GO" id="GO:0016740">
    <property type="term" value="F:transferase activity"/>
    <property type="evidence" value="ECO:0007669"/>
    <property type="project" value="UniProtKB-KW"/>
</dbReference>
<keyword evidence="1" id="KW-0808">Transferase</keyword>
<dbReference type="Gene3D" id="3.40.630.30">
    <property type="match status" value="1"/>
</dbReference>
<reference evidence="1 2" key="1">
    <citation type="submission" date="2017-07" db="EMBL/GenBank/DDBJ databases">
        <title>A draft genome sequence of Komagataeibacter sucrofermentans LMG 18788.</title>
        <authorList>
            <person name="Skraban J."/>
            <person name="Cleenwerck I."/>
            <person name="Vandamme P."/>
            <person name="Trcek J."/>
        </authorList>
    </citation>
    <scope>NUCLEOTIDE SEQUENCE [LARGE SCALE GENOMIC DNA]</scope>
    <source>
        <strain evidence="1 2">LMG 18788</strain>
    </source>
</reference>
<gene>
    <name evidence="1" type="ORF">CFR77_15165</name>
</gene>
<dbReference type="OrthoDB" id="9773249at2"/>
<keyword evidence="2" id="KW-1185">Reference proteome</keyword>
<dbReference type="Proteomes" id="UP000247814">
    <property type="component" value="Unassembled WGS sequence"/>
</dbReference>
<name>A0A318QX37_9PROT</name>
<dbReference type="EMBL" id="NKUA01000043">
    <property type="protein sequence ID" value="PYD77473.1"/>
    <property type="molecule type" value="Genomic_DNA"/>
</dbReference>
<comment type="caution">
    <text evidence="1">The sequence shown here is derived from an EMBL/GenBank/DDBJ whole genome shotgun (WGS) entry which is preliminary data.</text>
</comment>
<organism evidence="1 2">
    <name type="scientific">Komagataeibacter sucrofermentans</name>
    <dbReference type="NCBI Taxonomy" id="1053551"/>
    <lineage>
        <taxon>Bacteria</taxon>
        <taxon>Pseudomonadati</taxon>
        <taxon>Pseudomonadota</taxon>
        <taxon>Alphaproteobacteria</taxon>
        <taxon>Acetobacterales</taxon>
        <taxon>Acetobacteraceae</taxon>
        <taxon>Komagataeibacter</taxon>
    </lineage>
</organism>